<dbReference type="Gene3D" id="3.90.1200.10">
    <property type="match status" value="1"/>
</dbReference>
<feature type="domain" description="Aminoglycoside phosphotransferase" evidence="1">
    <location>
        <begin position="46"/>
        <end position="262"/>
    </location>
</feature>
<dbReference type="EMBL" id="JAYGGQ010000016">
    <property type="protein sequence ID" value="MEA5456667.1"/>
    <property type="molecule type" value="Genomic_DNA"/>
</dbReference>
<dbReference type="InterPro" id="IPR002575">
    <property type="entry name" value="Aminoglycoside_PTrfase"/>
</dbReference>
<comment type="caution">
    <text evidence="2">The sequence shown here is derived from an EMBL/GenBank/DDBJ whole genome shotgun (WGS) entry which is preliminary data.</text>
</comment>
<dbReference type="Proteomes" id="UP001304769">
    <property type="component" value="Unassembled WGS sequence"/>
</dbReference>
<gene>
    <name evidence="2" type="ORF">SPF06_18240</name>
</gene>
<dbReference type="Pfam" id="PF01636">
    <property type="entry name" value="APH"/>
    <property type="match status" value="1"/>
</dbReference>
<evidence type="ECO:0000259" key="1">
    <source>
        <dbReference type="Pfam" id="PF01636"/>
    </source>
</evidence>
<reference evidence="2 3" key="1">
    <citation type="submission" date="2023-12" db="EMBL/GenBank/DDBJ databases">
        <title>Sinomonas terricola sp. nov, isolated from litchi orchard soil in Guangdong, PR China.</title>
        <authorList>
            <person name="Jiaxin W."/>
            <person name="Yang Z."/>
            <person name="Honghui Z."/>
        </authorList>
    </citation>
    <scope>NUCLEOTIDE SEQUENCE [LARGE SCALE GENOMIC DNA]</scope>
    <source>
        <strain evidence="2 3">JGH33</strain>
    </source>
</reference>
<dbReference type="InterPro" id="IPR011009">
    <property type="entry name" value="Kinase-like_dom_sf"/>
</dbReference>
<dbReference type="EC" id="2.7.1.-" evidence="2"/>
<organism evidence="2 3">
    <name type="scientific">Sinomonas terricola</name>
    <dbReference type="NCBI Taxonomy" id="3110330"/>
    <lineage>
        <taxon>Bacteria</taxon>
        <taxon>Bacillati</taxon>
        <taxon>Actinomycetota</taxon>
        <taxon>Actinomycetes</taxon>
        <taxon>Micrococcales</taxon>
        <taxon>Micrococcaceae</taxon>
        <taxon>Sinomonas</taxon>
    </lineage>
</organism>
<name>A0ABU5TAH9_9MICC</name>
<sequence length="343" mass="37929">MAFIDRLLRDHYDELRLFRYGVGRTWDTVLVTPRFVTSRHVVGLVFAIGAREPSLVVKIPRQPGDNYSVRHEASVIGQLNALGIGREQGVPEVIKAFDVGDHTVLLETAVIGSPLDPQRVVADLASAVHAGTEFVAALPCTAAAAVNVGWYERTVGRSLSGLASLLPQDSAMTGLVERTHELLEPMRSVPLPAVVEHGDLSHPNLIVRPNGRLQAVDWERSRTDGLPGHDLVFYLQYLSESSERAFERADQMAAFDKAFGPEGWAREPVRRHLQRRGVDPALLPLLVLATWARSAATLAFRLEGQTATEQGMAETRAAVLADRDYWLWRHAVETMSPRQGFPR</sequence>
<dbReference type="RefSeq" id="WP_323280564.1">
    <property type="nucleotide sequence ID" value="NZ_JAYGGQ010000016.1"/>
</dbReference>
<keyword evidence="3" id="KW-1185">Reference proteome</keyword>
<proteinExistence type="predicted"/>
<accession>A0ABU5TAH9</accession>
<dbReference type="GO" id="GO:0016740">
    <property type="term" value="F:transferase activity"/>
    <property type="evidence" value="ECO:0007669"/>
    <property type="project" value="UniProtKB-KW"/>
</dbReference>
<evidence type="ECO:0000313" key="2">
    <source>
        <dbReference type="EMBL" id="MEA5456667.1"/>
    </source>
</evidence>
<keyword evidence="2" id="KW-0808">Transferase</keyword>
<evidence type="ECO:0000313" key="3">
    <source>
        <dbReference type="Proteomes" id="UP001304769"/>
    </source>
</evidence>
<protein>
    <submittedName>
        <fullName evidence="2">Aminoglycoside phosphotransferase family protein</fullName>
        <ecNumber evidence="2">2.7.1.-</ecNumber>
    </submittedName>
</protein>
<dbReference type="SUPFAM" id="SSF56112">
    <property type="entry name" value="Protein kinase-like (PK-like)"/>
    <property type="match status" value="1"/>
</dbReference>